<dbReference type="SUPFAM" id="SSF51306">
    <property type="entry name" value="LexA/Signal peptidase"/>
    <property type="match status" value="1"/>
</dbReference>
<dbReference type="EC" id="3.4.21.89" evidence="3 7"/>
<accession>A0A1G2MM95</accession>
<proteinExistence type="inferred from homology"/>
<dbReference type="InterPro" id="IPR036286">
    <property type="entry name" value="LexA/Signal_pep-like_sf"/>
</dbReference>
<dbReference type="Gene3D" id="2.10.109.10">
    <property type="entry name" value="Umud Fragment, subunit A"/>
    <property type="match status" value="1"/>
</dbReference>
<dbReference type="EMBL" id="MHRM01000012">
    <property type="protein sequence ID" value="OHA24151.1"/>
    <property type="molecule type" value="Genomic_DNA"/>
</dbReference>
<reference evidence="10 11" key="1">
    <citation type="journal article" date="2016" name="Nat. Commun.">
        <title>Thousands of microbial genomes shed light on interconnected biogeochemical processes in an aquifer system.</title>
        <authorList>
            <person name="Anantharaman K."/>
            <person name="Brown C.T."/>
            <person name="Hug L.A."/>
            <person name="Sharon I."/>
            <person name="Castelle C.J."/>
            <person name="Probst A.J."/>
            <person name="Thomas B.C."/>
            <person name="Singh A."/>
            <person name="Wilkins M.J."/>
            <person name="Karaoz U."/>
            <person name="Brodie E.L."/>
            <person name="Williams K.H."/>
            <person name="Hubbard S.S."/>
            <person name="Banfield J.F."/>
        </authorList>
    </citation>
    <scope>NUCLEOTIDE SEQUENCE [LARGE SCALE GENOMIC DNA]</scope>
</reference>
<organism evidence="10 11">
    <name type="scientific">Candidatus Taylorbacteria bacterium RIFCSPHIGHO2_02_FULL_44_12</name>
    <dbReference type="NCBI Taxonomy" id="1802308"/>
    <lineage>
        <taxon>Bacteria</taxon>
        <taxon>Candidatus Tayloriibacteriota</taxon>
    </lineage>
</organism>
<evidence type="ECO:0000313" key="10">
    <source>
        <dbReference type="EMBL" id="OHA24151.1"/>
    </source>
</evidence>
<dbReference type="PANTHER" id="PTHR43390:SF1">
    <property type="entry name" value="CHLOROPLAST PROCESSING PEPTIDASE"/>
    <property type="match status" value="1"/>
</dbReference>
<protein>
    <recommendedName>
        <fullName evidence="3 7">Signal peptidase I</fullName>
        <ecNumber evidence="3 7">3.4.21.89</ecNumber>
    </recommendedName>
</protein>
<evidence type="ECO:0000256" key="1">
    <source>
        <dbReference type="ARBA" id="ARBA00000677"/>
    </source>
</evidence>
<feature type="transmembrane region" description="Helical" evidence="7">
    <location>
        <begin position="12"/>
        <end position="30"/>
    </location>
</feature>
<evidence type="ECO:0000256" key="7">
    <source>
        <dbReference type="RuleBase" id="RU003993"/>
    </source>
</evidence>
<dbReference type="AlphaFoldDB" id="A0A1G2MM95"/>
<evidence type="ECO:0000256" key="3">
    <source>
        <dbReference type="ARBA" id="ARBA00013208"/>
    </source>
</evidence>
<keyword evidence="4 7" id="KW-0645">Protease</keyword>
<dbReference type="Pfam" id="PF10502">
    <property type="entry name" value="Peptidase_S26"/>
    <property type="match status" value="1"/>
</dbReference>
<dbReference type="GO" id="GO:0009003">
    <property type="term" value="F:signal peptidase activity"/>
    <property type="evidence" value="ECO:0007669"/>
    <property type="project" value="UniProtKB-EC"/>
</dbReference>
<comment type="caution">
    <text evidence="10">The sequence shown here is derived from an EMBL/GenBank/DDBJ whole genome shotgun (WGS) entry which is preliminary data.</text>
</comment>
<dbReference type="InterPro" id="IPR000223">
    <property type="entry name" value="Pept_S26A_signal_pept_1"/>
</dbReference>
<keyword evidence="5 7" id="KW-0378">Hydrolase</keyword>
<sequence length="191" mass="21440">MKHPILHSLGEWTRVIVIAVLISLPIRFFIAEPFVVNGASMDPTFSTGQFLIVDRLTYRFASPSRGDVVVFAYPNNPRVYYIKRIIGLPGETLTVNDGFVSILSGDNHASSTLSLEEPYITNSHRSHDNIAVSLGPTEYFVMGDNRTQSSDSRVWGPLDRDLIVGRPLLRLLPFENIDLLPGKYHDKNNSR</sequence>
<keyword evidence="7" id="KW-0472">Membrane</keyword>
<dbReference type="PROSITE" id="PS00501">
    <property type="entry name" value="SPASE_I_1"/>
    <property type="match status" value="1"/>
</dbReference>
<dbReference type="CDD" id="cd06530">
    <property type="entry name" value="S26_SPase_I"/>
    <property type="match status" value="1"/>
</dbReference>
<evidence type="ECO:0000256" key="2">
    <source>
        <dbReference type="ARBA" id="ARBA00009370"/>
    </source>
</evidence>
<evidence type="ECO:0000256" key="8">
    <source>
        <dbReference type="RuleBase" id="RU362042"/>
    </source>
</evidence>
<evidence type="ECO:0000256" key="5">
    <source>
        <dbReference type="ARBA" id="ARBA00022801"/>
    </source>
</evidence>
<gene>
    <name evidence="10" type="ORF">A3D50_01120</name>
</gene>
<dbReference type="GO" id="GO:0006465">
    <property type="term" value="P:signal peptide processing"/>
    <property type="evidence" value="ECO:0007669"/>
    <property type="project" value="InterPro"/>
</dbReference>
<dbReference type="GO" id="GO:0016020">
    <property type="term" value="C:membrane"/>
    <property type="evidence" value="ECO:0007669"/>
    <property type="project" value="UniProtKB-SubCell"/>
</dbReference>
<dbReference type="PROSITE" id="PS00760">
    <property type="entry name" value="SPASE_I_2"/>
    <property type="match status" value="1"/>
</dbReference>
<comment type="catalytic activity">
    <reaction evidence="1 7">
        <text>Cleavage of hydrophobic, N-terminal signal or leader sequences from secreted and periplasmic proteins.</text>
        <dbReference type="EC" id="3.4.21.89"/>
    </reaction>
</comment>
<dbReference type="STRING" id="1802308.A3D50_01120"/>
<evidence type="ECO:0000259" key="9">
    <source>
        <dbReference type="Pfam" id="PF10502"/>
    </source>
</evidence>
<dbReference type="Proteomes" id="UP000178413">
    <property type="component" value="Unassembled WGS sequence"/>
</dbReference>
<dbReference type="NCBIfam" id="TIGR02227">
    <property type="entry name" value="sigpep_I_bact"/>
    <property type="match status" value="1"/>
</dbReference>
<evidence type="ECO:0000256" key="6">
    <source>
        <dbReference type="PIRSR" id="PIRSR600223-1"/>
    </source>
</evidence>
<feature type="active site" evidence="6">
    <location>
        <position position="40"/>
    </location>
</feature>
<keyword evidence="7" id="KW-1133">Transmembrane helix</keyword>
<dbReference type="PRINTS" id="PR00727">
    <property type="entry name" value="LEADERPTASE"/>
</dbReference>
<dbReference type="InterPro" id="IPR019758">
    <property type="entry name" value="Pept_S26A_signal_pept_1_CS"/>
</dbReference>
<dbReference type="GO" id="GO:0004252">
    <property type="term" value="F:serine-type endopeptidase activity"/>
    <property type="evidence" value="ECO:0007669"/>
    <property type="project" value="InterPro"/>
</dbReference>
<feature type="domain" description="Peptidase S26" evidence="9">
    <location>
        <begin position="10"/>
        <end position="168"/>
    </location>
</feature>
<dbReference type="InterPro" id="IPR019756">
    <property type="entry name" value="Pept_S26A_signal_pept_1_Ser-AS"/>
</dbReference>
<dbReference type="InterPro" id="IPR019757">
    <property type="entry name" value="Pept_S26A_signal_pept_1_Lys-AS"/>
</dbReference>
<comment type="subcellular location">
    <subcellularLocation>
        <location evidence="8">Membrane</location>
        <topology evidence="8">Single-pass type II membrane protein</topology>
    </subcellularLocation>
</comment>
<name>A0A1G2MM95_9BACT</name>
<dbReference type="PROSITE" id="PS00761">
    <property type="entry name" value="SPASE_I_3"/>
    <property type="match status" value="1"/>
</dbReference>
<comment type="similarity">
    <text evidence="2 8">Belongs to the peptidase S26 family.</text>
</comment>
<evidence type="ECO:0000313" key="11">
    <source>
        <dbReference type="Proteomes" id="UP000178413"/>
    </source>
</evidence>
<dbReference type="PANTHER" id="PTHR43390">
    <property type="entry name" value="SIGNAL PEPTIDASE I"/>
    <property type="match status" value="1"/>
</dbReference>
<evidence type="ECO:0000256" key="4">
    <source>
        <dbReference type="ARBA" id="ARBA00022670"/>
    </source>
</evidence>
<feature type="active site" evidence="6">
    <location>
        <position position="83"/>
    </location>
</feature>
<dbReference type="InterPro" id="IPR019533">
    <property type="entry name" value="Peptidase_S26"/>
</dbReference>
<keyword evidence="7" id="KW-0812">Transmembrane</keyword>